<feature type="compositionally biased region" description="Pro residues" evidence="1">
    <location>
        <begin position="331"/>
        <end position="347"/>
    </location>
</feature>
<gene>
    <name evidence="4" type="ORF">M407DRAFT_243121</name>
</gene>
<accession>A0A0C3QKZ3</accession>
<dbReference type="STRING" id="1051891.A0A0C3QKZ3"/>
<reference evidence="5" key="2">
    <citation type="submission" date="2015-01" db="EMBL/GenBank/DDBJ databases">
        <title>Evolutionary Origins and Diversification of the Mycorrhizal Mutualists.</title>
        <authorList>
            <consortium name="DOE Joint Genome Institute"/>
            <consortium name="Mycorrhizal Genomics Consortium"/>
            <person name="Kohler A."/>
            <person name="Kuo A."/>
            <person name="Nagy L.G."/>
            <person name="Floudas D."/>
            <person name="Copeland A."/>
            <person name="Barry K.W."/>
            <person name="Cichocki N."/>
            <person name="Veneault-Fourrey C."/>
            <person name="LaButti K."/>
            <person name="Lindquist E.A."/>
            <person name="Lipzen A."/>
            <person name="Lundell T."/>
            <person name="Morin E."/>
            <person name="Murat C."/>
            <person name="Riley R."/>
            <person name="Ohm R."/>
            <person name="Sun H."/>
            <person name="Tunlid A."/>
            <person name="Henrissat B."/>
            <person name="Grigoriev I.V."/>
            <person name="Hibbett D.S."/>
            <person name="Martin F."/>
        </authorList>
    </citation>
    <scope>NUCLEOTIDE SEQUENCE [LARGE SCALE GENOMIC DNA]</scope>
    <source>
        <strain evidence="5">MUT 4182</strain>
    </source>
</reference>
<dbReference type="InterPro" id="IPR009686">
    <property type="entry name" value="Senescence/spartin_C"/>
</dbReference>
<dbReference type="EMBL" id="KN822998">
    <property type="protein sequence ID" value="KIO28151.1"/>
    <property type="molecule type" value="Genomic_DNA"/>
</dbReference>
<keyword evidence="5" id="KW-1185">Reference proteome</keyword>
<organism evidence="4 5">
    <name type="scientific">Tulasnella calospora MUT 4182</name>
    <dbReference type="NCBI Taxonomy" id="1051891"/>
    <lineage>
        <taxon>Eukaryota</taxon>
        <taxon>Fungi</taxon>
        <taxon>Dikarya</taxon>
        <taxon>Basidiomycota</taxon>
        <taxon>Agaricomycotina</taxon>
        <taxon>Agaricomycetes</taxon>
        <taxon>Cantharellales</taxon>
        <taxon>Tulasnellaceae</taxon>
        <taxon>Tulasnella</taxon>
    </lineage>
</organism>
<reference evidence="4 5" key="1">
    <citation type="submission" date="2014-04" db="EMBL/GenBank/DDBJ databases">
        <authorList>
            <consortium name="DOE Joint Genome Institute"/>
            <person name="Kuo A."/>
            <person name="Girlanda M."/>
            <person name="Perotto S."/>
            <person name="Kohler A."/>
            <person name="Nagy L.G."/>
            <person name="Floudas D."/>
            <person name="Copeland A."/>
            <person name="Barry K.W."/>
            <person name="Cichocki N."/>
            <person name="Veneault-Fourrey C."/>
            <person name="LaButti K."/>
            <person name="Lindquist E.A."/>
            <person name="Lipzen A."/>
            <person name="Lundell T."/>
            <person name="Morin E."/>
            <person name="Murat C."/>
            <person name="Sun H."/>
            <person name="Tunlid A."/>
            <person name="Henrissat B."/>
            <person name="Grigoriev I.V."/>
            <person name="Hibbett D.S."/>
            <person name="Martin F."/>
            <person name="Nordberg H.P."/>
            <person name="Cantor M.N."/>
            <person name="Hua S.X."/>
        </authorList>
    </citation>
    <scope>NUCLEOTIDE SEQUENCE [LARGE SCALE GENOMIC DNA]</scope>
    <source>
        <strain evidence="4 5">MUT 4182</strain>
    </source>
</reference>
<dbReference type="GO" id="GO:0005886">
    <property type="term" value="C:plasma membrane"/>
    <property type="evidence" value="ECO:0007669"/>
    <property type="project" value="TreeGrafter"/>
</dbReference>
<evidence type="ECO:0000256" key="1">
    <source>
        <dbReference type="SAM" id="MobiDB-lite"/>
    </source>
</evidence>
<dbReference type="Proteomes" id="UP000054248">
    <property type="component" value="Unassembled WGS sequence"/>
</dbReference>
<dbReference type="OrthoDB" id="20821at2759"/>
<feature type="region of interest" description="Disordered" evidence="1">
    <location>
        <begin position="292"/>
        <end position="349"/>
    </location>
</feature>
<feature type="chain" id="PRO_5002168478" description="Senescence domain-containing protein" evidence="2">
    <location>
        <begin position="24"/>
        <end position="469"/>
    </location>
</feature>
<evidence type="ECO:0000313" key="5">
    <source>
        <dbReference type="Proteomes" id="UP000054248"/>
    </source>
</evidence>
<name>A0A0C3QKZ3_9AGAM</name>
<dbReference type="PANTHER" id="PTHR21068:SF43">
    <property type="entry name" value="SPARTIN"/>
    <property type="match status" value="1"/>
</dbReference>
<evidence type="ECO:0000313" key="4">
    <source>
        <dbReference type="EMBL" id="KIO28151.1"/>
    </source>
</evidence>
<feature type="signal peptide" evidence="2">
    <location>
        <begin position="1"/>
        <end position="23"/>
    </location>
</feature>
<keyword evidence="2" id="KW-0732">Signal</keyword>
<dbReference type="Pfam" id="PF06911">
    <property type="entry name" value="Senescence"/>
    <property type="match status" value="1"/>
</dbReference>
<proteinExistence type="predicted"/>
<dbReference type="PANTHER" id="PTHR21068">
    <property type="entry name" value="SPARTIN"/>
    <property type="match status" value="1"/>
</dbReference>
<dbReference type="GO" id="GO:0051301">
    <property type="term" value="P:cell division"/>
    <property type="evidence" value="ECO:0007669"/>
    <property type="project" value="TreeGrafter"/>
</dbReference>
<feature type="compositionally biased region" description="Pro residues" evidence="1">
    <location>
        <begin position="314"/>
        <end position="323"/>
    </location>
</feature>
<feature type="domain" description="Senescence" evidence="3">
    <location>
        <begin position="213"/>
        <end position="429"/>
    </location>
</feature>
<dbReference type="HOGENOM" id="CLU_535408_0_0_1"/>
<dbReference type="InterPro" id="IPR045036">
    <property type="entry name" value="Spartin-like"/>
</dbReference>
<dbReference type="AlphaFoldDB" id="A0A0C3QKZ3"/>
<evidence type="ECO:0000256" key="2">
    <source>
        <dbReference type="SAM" id="SignalP"/>
    </source>
</evidence>
<evidence type="ECO:0000259" key="3">
    <source>
        <dbReference type="Pfam" id="PF06911"/>
    </source>
</evidence>
<protein>
    <recommendedName>
        <fullName evidence="3">Senescence domain-containing protein</fullName>
    </recommendedName>
</protein>
<sequence>MSLPNPSAAQGFLLLTLPNVKLSAPWVNPPEQVGRLSLECVTIPIGQVDSSIVSSTPTGTTSPASQRDVWLVLRLGSFEEPLSASDTIYHSRQRGTYTFRAPEGQFMVTLQPAANIADTEDLETFEVLLQQYGSLREVDPSDSKRDDTKDVKGRLVLVDEDDGEVVGTLGEQFTIREDPGVAQGGKAPVVIEMPEDGQTEIRVHAMDPEEQDFILRSAQFISRGIVFATDMLGKGMGMASEYYVKNTTPNAQPMVFSESTKQNIKRIHGISGQAVKVSTRTTGMIHSLIDKAADRVTGSKPKTPHPSAAYAPGATPPPLPPRGGPVARGPSPMPGPPGAAGTPPPLPPRKRMLNRLLMSTDLILTTLENSAHTLVATTTTNLSSSLGHKYGPEMGSTVTDIGQALTNVGVVYIDVRGVGRRALIKRAGKRVIKGKMGKRQVVLGAEGLREDGSVIVDEKPQNIPGGWKV</sequence>